<dbReference type="AlphaFoldDB" id="A0A502F9E8"/>
<protein>
    <submittedName>
        <fullName evidence="2">DUF3991 domain-containing protein</fullName>
    </submittedName>
</protein>
<accession>A0A502F9E8</accession>
<feature type="domain" description="DUF3991" evidence="1">
    <location>
        <begin position="140"/>
        <end position="203"/>
    </location>
</feature>
<sequence length="324" mass="35420">MADPELESFKREICCTRVLEQHGYIRDVGESTDASAKYRKADDIVVVQLADGHGTGWMSVRGDGGRGGRCGDVISLWQDLTGDSLGRARVALRRWTGGGAAVNRIRRPASPPRLRPTPTAFDRGVWGRQARLCEGSLGWAYLTEARGLNEALIKRAIERLREGPYGTVWFLHADPRTPGVPTGWERRGPSFDGYAKGGGKALFFPWQSLGAGRLVLCESAIDALSYAQVDGCRGDTLYASHAGAIAEETWGILTDLASGLDLVLASDRDVAGDNFVASLSERLGSIARSITEDRVPPYAGFKDWNEFVKNQRLQQMHGEQRDAQ</sequence>
<dbReference type="Proteomes" id="UP000317078">
    <property type="component" value="Unassembled WGS sequence"/>
</dbReference>
<name>A0A502F9E8_9PROT</name>
<dbReference type="Pfam" id="PF13154">
    <property type="entry name" value="DUF3991"/>
    <property type="match status" value="1"/>
</dbReference>
<dbReference type="Gene3D" id="3.40.1360.10">
    <property type="match status" value="1"/>
</dbReference>
<proteinExistence type="predicted"/>
<dbReference type="RefSeq" id="WP_140886550.1">
    <property type="nucleotide sequence ID" value="NZ_RCZP01000043.1"/>
</dbReference>
<organism evidence="2 3">
    <name type="scientific">Muricoccus nepalensis</name>
    <dbReference type="NCBI Taxonomy" id="1854500"/>
    <lineage>
        <taxon>Bacteria</taxon>
        <taxon>Pseudomonadati</taxon>
        <taxon>Pseudomonadota</taxon>
        <taxon>Alphaproteobacteria</taxon>
        <taxon>Acetobacterales</taxon>
        <taxon>Roseomonadaceae</taxon>
        <taxon>Muricoccus</taxon>
    </lineage>
</organism>
<gene>
    <name evidence="2" type="ORF">EAH89_25540</name>
</gene>
<evidence type="ECO:0000259" key="1">
    <source>
        <dbReference type="Pfam" id="PF13154"/>
    </source>
</evidence>
<evidence type="ECO:0000313" key="2">
    <source>
        <dbReference type="EMBL" id="TPG45989.1"/>
    </source>
</evidence>
<dbReference type="SUPFAM" id="SSF56731">
    <property type="entry name" value="DNA primase core"/>
    <property type="match status" value="1"/>
</dbReference>
<evidence type="ECO:0000313" key="3">
    <source>
        <dbReference type="Proteomes" id="UP000317078"/>
    </source>
</evidence>
<dbReference type="EMBL" id="RCZP01000043">
    <property type="protein sequence ID" value="TPG45989.1"/>
    <property type="molecule type" value="Genomic_DNA"/>
</dbReference>
<comment type="caution">
    <text evidence="2">The sequence shown here is derived from an EMBL/GenBank/DDBJ whole genome shotgun (WGS) entry which is preliminary data.</text>
</comment>
<dbReference type="OrthoDB" id="5757175at2"/>
<dbReference type="Pfam" id="PF13155">
    <property type="entry name" value="Toprim_2"/>
    <property type="match status" value="1"/>
</dbReference>
<dbReference type="InterPro" id="IPR025054">
    <property type="entry name" value="DUF3991"/>
</dbReference>
<keyword evidence="3" id="KW-1185">Reference proteome</keyword>
<reference evidence="2 3" key="1">
    <citation type="journal article" date="2019" name="Environ. Microbiol.">
        <title>Species interactions and distinct microbial communities in high Arctic permafrost affected cryosols are associated with the CH4 and CO2 gas fluxes.</title>
        <authorList>
            <person name="Altshuler I."/>
            <person name="Hamel J."/>
            <person name="Turney S."/>
            <person name="Magnuson E."/>
            <person name="Levesque R."/>
            <person name="Greer C."/>
            <person name="Whyte L.G."/>
        </authorList>
    </citation>
    <scope>NUCLEOTIDE SEQUENCE [LARGE SCALE GENOMIC DNA]</scope>
    <source>
        <strain evidence="2 3">S9.3B</strain>
    </source>
</reference>